<dbReference type="Gene3D" id="3.20.20.140">
    <property type="entry name" value="Metal-dependent hydrolases"/>
    <property type="match status" value="1"/>
</dbReference>
<dbReference type="InterPro" id="IPR032466">
    <property type="entry name" value="Metal_Hydrolase"/>
</dbReference>
<evidence type="ECO:0000313" key="2">
    <source>
        <dbReference type="EMBL" id="SVC61786.1"/>
    </source>
</evidence>
<accession>A0A382NL07</accession>
<reference evidence="2" key="1">
    <citation type="submission" date="2018-05" db="EMBL/GenBank/DDBJ databases">
        <authorList>
            <person name="Lanie J.A."/>
            <person name="Ng W.-L."/>
            <person name="Kazmierczak K.M."/>
            <person name="Andrzejewski T.M."/>
            <person name="Davidsen T.M."/>
            <person name="Wayne K.J."/>
            <person name="Tettelin H."/>
            <person name="Glass J.I."/>
            <person name="Rusch D."/>
            <person name="Podicherti R."/>
            <person name="Tsui H.-C.T."/>
            <person name="Winkler M.E."/>
        </authorList>
    </citation>
    <scope>NUCLEOTIDE SEQUENCE</scope>
</reference>
<name>A0A382NL07_9ZZZZ</name>
<dbReference type="Pfam" id="PF04909">
    <property type="entry name" value="Amidohydro_2"/>
    <property type="match status" value="1"/>
</dbReference>
<dbReference type="SUPFAM" id="SSF51556">
    <property type="entry name" value="Metallo-dependent hydrolases"/>
    <property type="match status" value="1"/>
</dbReference>
<dbReference type="GO" id="GO:0016787">
    <property type="term" value="F:hydrolase activity"/>
    <property type="evidence" value="ECO:0007669"/>
    <property type="project" value="InterPro"/>
</dbReference>
<feature type="non-terminal residue" evidence="2">
    <location>
        <position position="180"/>
    </location>
</feature>
<organism evidence="2">
    <name type="scientific">marine metagenome</name>
    <dbReference type="NCBI Taxonomy" id="408172"/>
    <lineage>
        <taxon>unclassified sequences</taxon>
        <taxon>metagenomes</taxon>
        <taxon>ecological metagenomes</taxon>
    </lineage>
</organism>
<evidence type="ECO:0000259" key="1">
    <source>
        <dbReference type="Pfam" id="PF04909"/>
    </source>
</evidence>
<dbReference type="AlphaFoldDB" id="A0A382NL07"/>
<dbReference type="InterPro" id="IPR006680">
    <property type="entry name" value="Amidohydro-rel"/>
</dbReference>
<proteinExistence type="predicted"/>
<dbReference type="EMBL" id="UINC01101177">
    <property type="protein sequence ID" value="SVC61786.1"/>
    <property type="molecule type" value="Genomic_DNA"/>
</dbReference>
<sequence length="180" mass="20101">MLIDAHAHIFPKVNGRIGRGKTRSIGFGRMQVGDDHIAHVLPPVAIKTTYPPEVLIQYMNWAGVEKTVLLQGTFYGECNRYTAEAIRRWPDRLLGQAFLDPWESGARQMFDEAVGELGFRGIKLELSEAAGLSGLHPDLRLDGSIVAWLWKEMANRDLLLTLDLGAIGSRSYQTDAVRQI</sequence>
<feature type="domain" description="Amidohydrolase-related" evidence="1">
    <location>
        <begin position="3"/>
        <end position="172"/>
    </location>
</feature>
<gene>
    <name evidence="2" type="ORF">METZ01_LOCUS314640</name>
</gene>
<protein>
    <recommendedName>
        <fullName evidence="1">Amidohydrolase-related domain-containing protein</fullName>
    </recommendedName>
</protein>